<protein>
    <recommendedName>
        <fullName evidence="5">UPF0182 protein CDO51_11175</fullName>
    </recommendedName>
</protein>
<sequence length="908" mass="105148">MMWKKYRFYILTGLFIFILLSIRQISVILTDIQWFSNLGFSQLFWRPIGLQFGFSLIIFLVGASFIFYNLRIASKNLITLEEESRFFETSFAPYADLVRSIGKLGQGLIAIILSFIWTGSFSNLWQELVYFFGGTSTGMSDPIYNFDLSFYLFRLPLFQRIVTNLLGLVIVTTIIIGLLYVARGTISFYVLKRGLNVSKNNSLKHLNLLLGVTFLLLSFNFFLSLFELLFSDQGVVFGMGYTDTYISRPVYILLAIFALASFLLSLANIKWKKYRWSIICLIGIMVLSILGSVTASVFQSVFVSPNELTREAPFIEHHLEMTQKAYGIDEISEQTWQVVDEETSPELTSEVKDNVRLLDYRPLRDVYREEQEYRRYYQFNDVDMGRYTVNDTYHQVMLSARELDVDLLPEGAQTSVNRHLKYTHGYGLAMSPVGDLTPNGLPNYFFRDMPIKDQIGISLDRPEIYFGELTNDFVLVNSDESEFNYPGQEDIDHTYEGEDGINMNLMNRILFSLRKANSFLLFSQEYSSDSQILFDRNIIDRVEKIAPFFRYDSDPYLAVADEKLYWIIDAYVETDNFPYSQPFEDNKNYIENPVKVVIDAYSGSVDFYLVKDDDPFSQALDRFFPELFTDLDQASNELREQFRYPEDLFSAQASILKNYHMEDPVIFYNREDAWDIPTESYRGESITMEPYYATLDLPNSEGPEFVLMIPYTPVERNNMISWLGARNDGENYGELVLYRFPRGEHLRGPQQIESRIDQDDHISQQISLWDTRGSNVIRGNLLVIPLDNGILYIEPLFLQAEESSYPEMRRVIASWQGKVVMTNTIDEALIAFGADPEELDIEDPEDIEEDFEEIPDPELGDVDELVQEALEIYQQADQALRVGEWSEYGKAIEELESILQEMQSQVEQ</sequence>
<keyword evidence="2 5" id="KW-0812">Transmembrane</keyword>
<keyword evidence="4 5" id="KW-0472">Membrane</keyword>
<evidence type="ECO:0000256" key="5">
    <source>
        <dbReference type="HAMAP-Rule" id="MF_01600"/>
    </source>
</evidence>
<reference evidence="6 7" key="1">
    <citation type="submission" date="2017-06" db="EMBL/GenBank/DDBJ databases">
        <title>Draft Genome Sequence of Natranaerobius trueperi halophilic, alkalithermophilic bacteria from soda lakes.</title>
        <authorList>
            <person name="Zhao B."/>
        </authorList>
    </citation>
    <scope>NUCLEOTIDE SEQUENCE [LARGE SCALE GENOMIC DNA]</scope>
    <source>
        <strain evidence="6 7">DSM 18760</strain>
    </source>
</reference>
<name>A0A226BVC0_9FIRM</name>
<dbReference type="Pfam" id="PF03699">
    <property type="entry name" value="UPF0182"/>
    <property type="match status" value="1"/>
</dbReference>
<proteinExistence type="inferred from homology"/>
<feature type="transmembrane region" description="Helical" evidence="5">
    <location>
        <begin position="250"/>
        <end position="269"/>
    </location>
</feature>
<feature type="transmembrane region" description="Helical" evidence="5">
    <location>
        <begin position="161"/>
        <end position="182"/>
    </location>
</feature>
<dbReference type="PANTHER" id="PTHR39344">
    <property type="entry name" value="UPF0182 PROTEIN SLL1060"/>
    <property type="match status" value="1"/>
</dbReference>
<evidence type="ECO:0000256" key="2">
    <source>
        <dbReference type="ARBA" id="ARBA00022692"/>
    </source>
</evidence>
<dbReference type="InterPro" id="IPR005372">
    <property type="entry name" value="UPF0182"/>
</dbReference>
<feature type="transmembrane region" description="Helical" evidence="5">
    <location>
        <begin position="107"/>
        <end position="125"/>
    </location>
</feature>
<organism evidence="6 7">
    <name type="scientific">Natranaerobius trueperi</name>
    <dbReference type="NCBI Taxonomy" id="759412"/>
    <lineage>
        <taxon>Bacteria</taxon>
        <taxon>Bacillati</taxon>
        <taxon>Bacillota</taxon>
        <taxon>Clostridia</taxon>
        <taxon>Natranaerobiales</taxon>
        <taxon>Natranaerobiaceae</taxon>
        <taxon>Natranaerobius</taxon>
    </lineage>
</organism>
<evidence type="ECO:0000313" key="6">
    <source>
        <dbReference type="EMBL" id="OWZ82988.1"/>
    </source>
</evidence>
<dbReference type="OrthoDB" id="9763654at2"/>
<keyword evidence="7" id="KW-1185">Reference proteome</keyword>
<comment type="subcellular location">
    <subcellularLocation>
        <location evidence="5">Cell membrane</location>
        <topology evidence="5">Multi-pass membrane protein</topology>
    </subcellularLocation>
</comment>
<feature type="transmembrane region" description="Helical" evidence="5">
    <location>
        <begin position="276"/>
        <end position="298"/>
    </location>
</feature>
<dbReference type="Proteomes" id="UP000214588">
    <property type="component" value="Unassembled WGS sequence"/>
</dbReference>
<accession>A0A226BVC0</accession>
<comment type="similarity">
    <text evidence="5">Belongs to the UPF0182 family.</text>
</comment>
<keyword evidence="3 5" id="KW-1133">Transmembrane helix</keyword>
<dbReference type="HAMAP" id="MF_01600">
    <property type="entry name" value="UPF0182"/>
    <property type="match status" value="1"/>
</dbReference>
<evidence type="ECO:0000256" key="4">
    <source>
        <dbReference type="ARBA" id="ARBA00023136"/>
    </source>
</evidence>
<dbReference type="EMBL" id="NIQC01000031">
    <property type="protein sequence ID" value="OWZ82988.1"/>
    <property type="molecule type" value="Genomic_DNA"/>
</dbReference>
<evidence type="ECO:0000256" key="3">
    <source>
        <dbReference type="ARBA" id="ARBA00022989"/>
    </source>
</evidence>
<dbReference type="AlphaFoldDB" id="A0A226BVC0"/>
<dbReference type="GO" id="GO:0005576">
    <property type="term" value="C:extracellular region"/>
    <property type="evidence" value="ECO:0007669"/>
    <property type="project" value="TreeGrafter"/>
</dbReference>
<dbReference type="GO" id="GO:0005886">
    <property type="term" value="C:plasma membrane"/>
    <property type="evidence" value="ECO:0007669"/>
    <property type="project" value="UniProtKB-SubCell"/>
</dbReference>
<evidence type="ECO:0000313" key="7">
    <source>
        <dbReference type="Proteomes" id="UP000214588"/>
    </source>
</evidence>
<evidence type="ECO:0000256" key="1">
    <source>
        <dbReference type="ARBA" id="ARBA00022475"/>
    </source>
</evidence>
<feature type="transmembrane region" description="Helical" evidence="5">
    <location>
        <begin position="208"/>
        <end position="230"/>
    </location>
</feature>
<comment type="caution">
    <text evidence="6">The sequence shown here is derived from an EMBL/GenBank/DDBJ whole genome shotgun (WGS) entry which is preliminary data.</text>
</comment>
<dbReference type="PANTHER" id="PTHR39344:SF1">
    <property type="entry name" value="UPF0182 PROTEIN SLL1060"/>
    <property type="match status" value="1"/>
</dbReference>
<gene>
    <name evidence="6" type="ORF">CDO51_11175</name>
</gene>
<comment type="caution">
    <text evidence="5">Lacks conserved residue(s) required for the propagation of feature annotation.</text>
</comment>
<feature type="transmembrane region" description="Helical" evidence="5">
    <location>
        <begin position="48"/>
        <end position="70"/>
    </location>
</feature>
<keyword evidence="1 5" id="KW-1003">Cell membrane</keyword>